<dbReference type="InterPro" id="IPR000620">
    <property type="entry name" value="EamA_dom"/>
</dbReference>
<dbReference type="Pfam" id="PF00892">
    <property type="entry name" value="EamA"/>
    <property type="match status" value="2"/>
</dbReference>
<keyword evidence="1" id="KW-0812">Transmembrane</keyword>
<keyword evidence="4" id="KW-1185">Reference proteome</keyword>
<dbReference type="AlphaFoldDB" id="A0A939FYV8"/>
<feature type="transmembrane region" description="Helical" evidence="1">
    <location>
        <begin position="252"/>
        <end position="272"/>
    </location>
</feature>
<organism evidence="3 4">
    <name type="scientific">Jiella flava</name>
    <dbReference type="NCBI Taxonomy" id="2816857"/>
    <lineage>
        <taxon>Bacteria</taxon>
        <taxon>Pseudomonadati</taxon>
        <taxon>Pseudomonadota</taxon>
        <taxon>Alphaproteobacteria</taxon>
        <taxon>Hyphomicrobiales</taxon>
        <taxon>Aurantimonadaceae</taxon>
        <taxon>Jiella</taxon>
    </lineage>
</organism>
<dbReference type="Proteomes" id="UP000664122">
    <property type="component" value="Unassembled WGS sequence"/>
</dbReference>
<feature type="transmembrane region" description="Helical" evidence="1">
    <location>
        <begin position="104"/>
        <end position="124"/>
    </location>
</feature>
<evidence type="ECO:0000256" key="1">
    <source>
        <dbReference type="SAM" id="Phobius"/>
    </source>
</evidence>
<sequence>MALQDTAPAPKPTLRHLPYAVLGLSVLALSCGSIMIKAADAPASVIALWRVAVAALVVVPLVLTTRQRELTSLHGRAILRCVVAGVFLAVHFLLWTASLKLTTVANSVMLANTSPIWIMLIAMATGGQRLTRVTGFSLLACMTGAVLVSWQGLALGGETLMGDGLALLAGIALAGYLLLGARAVSEMSTPIYMTLTYPSAAVILASIALLNGDPLSGFDPQTVLLLCLLGLVSQLIGHGGPSWALKSLTPGFVSQVLLADLIISPIMAMVLFAEYLTLPTVLGCAAILIGLVVGASEASLKAETR</sequence>
<feature type="transmembrane region" description="Helical" evidence="1">
    <location>
        <begin position="160"/>
        <end position="179"/>
    </location>
</feature>
<feature type="transmembrane region" description="Helical" evidence="1">
    <location>
        <begin position="136"/>
        <end position="154"/>
    </location>
</feature>
<dbReference type="GO" id="GO:0016020">
    <property type="term" value="C:membrane"/>
    <property type="evidence" value="ECO:0007669"/>
    <property type="project" value="InterPro"/>
</dbReference>
<proteinExistence type="predicted"/>
<protein>
    <submittedName>
        <fullName evidence="3">DMT family transporter</fullName>
    </submittedName>
</protein>
<dbReference type="PANTHER" id="PTHR22911:SF76">
    <property type="entry name" value="EAMA DOMAIN-CONTAINING PROTEIN"/>
    <property type="match status" value="1"/>
</dbReference>
<gene>
    <name evidence="3" type="ORF">J1C48_18440</name>
</gene>
<feature type="domain" description="EamA" evidence="2">
    <location>
        <begin position="161"/>
        <end position="293"/>
    </location>
</feature>
<reference evidence="3" key="1">
    <citation type="submission" date="2021-03" db="EMBL/GenBank/DDBJ databases">
        <title>Whole genome sequence of Jiella sp. CQZ9-1.</title>
        <authorList>
            <person name="Tuo L."/>
        </authorList>
    </citation>
    <scope>NUCLEOTIDE SEQUENCE</scope>
    <source>
        <strain evidence="3">CQZ9-1</strain>
    </source>
</reference>
<dbReference type="PANTHER" id="PTHR22911">
    <property type="entry name" value="ACYL-MALONYL CONDENSING ENZYME-RELATED"/>
    <property type="match status" value="1"/>
</dbReference>
<evidence type="ECO:0000259" key="2">
    <source>
        <dbReference type="Pfam" id="PF00892"/>
    </source>
</evidence>
<feature type="transmembrane region" description="Helical" evidence="1">
    <location>
        <begin position="45"/>
        <end position="65"/>
    </location>
</feature>
<feature type="transmembrane region" description="Helical" evidence="1">
    <location>
        <begin position="278"/>
        <end position="300"/>
    </location>
</feature>
<evidence type="ECO:0000313" key="4">
    <source>
        <dbReference type="Proteomes" id="UP000664122"/>
    </source>
</evidence>
<feature type="transmembrane region" description="Helical" evidence="1">
    <location>
        <begin position="19"/>
        <end position="39"/>
    </location>
</feature>
<feature type="domain" description="EamA" evidence="2">
    <location>
        <begin position="24"/>
        <end position="149"/>
    </location>
</feature>
<evidence type="ECO:0000313" key="3">
    <source>
        <dbReference type="EMBL" id="MBO0664553.1"/>
    </source>
</evidence>
<keyword evidence="1" id="KW-0472">Membrane</keyword>
<accession>A0A939FYV8</accession>
<comment type="caution">
    <text evidence="3">The sequence shown here is derived from an EMBL/GenBank/DDBJ whole genome shotgun (WGS) entry which is preliminary data.</text>
</comment>
<name>A0A939FYV8_9HYPH</name>
<dbReference type="InterPro" id="IPR037185">
    <property type="entry name" value="EmrE-like"/>
</dbReference>
<feature type="transmembrane region" description="Helical" evidence="1">
    <location>
        <begin position="77"/>
        <end position="98"/>
    </location>
</feature>
<feature type="transmembrane region" description="Helical" evidence="1">
    <location>
        <begin position="222"/>
        <end position="240"/>
    </location>
</feature>
<dbReference type="EMBL" id="JAFMPP010000027">
    <property type="protein sequence ID" value="MBO0664553.1"/>
    <property type="molecule type" value="Genomic_DNA"/>
</dbReference>
<feature type="transmembrane region" description="Helical" evidence="1">
    <location>
        <begin position="191"/>
        <end position="210"/>
    </location>
</feature>
<dbReference type="RefSeq" id="WP_207259468.1">
    <property type="nucleotide sequence ID" value="NZ_JAFMPP010000027.1"/>
</dbReference>
<keyword evidence="1" id="KW-1133">Transmembrane helix</keyword>
<dbReference type="SUPFAM" id="SSF103481">
    <property type="entry name" value="Multidrug resistance efflux transporter EmrE"/>
    <property type="match status" value="2"/>
</dbReference>